<dbReference type="GO" id="GO:0006974">
    <property type="term" value="P:DNA damage response"/>
    <property type="evidence" value="ECO:0007669"/>
    <property type="project" value="InterPro"/>
</dbReference>
<keyword evidence="4" id="KW-1185">Reference proteome</keyword>
<feature type="domain" description="SprT-like" evidence="2">
    <location>
        <begin position="24"/>
        <end position="81"/>
    </location>
</feature>
<proteinExistence type="predicted"/>
<organism evidence="3 4">
    <name type="scientific">Meloidogyne graminicola</name>
    <dbReference type="NCBI Taxonomy" id="189291"/>
    <lineage>
        <taxon>Eukaryota</taxon>
        <taxon>Metazoa</taxon>
        <taxon>Ecdysozoa</taxon>
        <taxon>Nematoda</taxon>
        <taxon>Chromadorea</taxon>
        <taxon>Rhabditida</taxon>
        <taxon>Tylenchina</taxon>
        <taxon>Tylenchomorpha</taxon>
        <taxon>Tylenchoidea</taxon>
        <taxon>Meloidogynidae</taxon>
        <taxon>Meloidogyninae</taxon>
        <taxon>Meloidogyne</taxon>
    </lineage>
</organism>
<dbReference type="GO" id="GO:0004222">
    <property type="term" value="F:metalloendopeptidase activity"/>
    <property type="evidence" value="ECO:0007669"/>
    <property type="project" value="InterPro"/>
</dbReference>
<dbReference type="InterPro" id="IPR006640">
    <property type="entry name" value="SprT-like_domain"/>
</dbReference>
<accession>A0A8S9ZG04</accession>
<evidence type="ECO:0000313" key="4">
    <source>
        <dbReference type="Proteomes" id="UP000605970"/>
    </source>
</evidence>
<name>A0A8S9ZG04_9BILA</name>
<gene>
    <name evidence="3" type="ORF">Mgra_00008406</name>
</gene>
<dbReference type="EMBL" id="JABEBT010000109">
    <property type="protein sequence ID" value="KAF7632222.1"/>
    <property type="molecule type" value="Genomic_DNA"/>
</dbReference>
<evidence type="ECO:0000256" key="1">
    <source>
        <dbReference type="SAM" id="Phobius"/>
    </source>
</evidence>
<dbReference type="GO" id="GO:0003697">
    <property type="term" value="F:single-stranded DNA binding"/>
    <property type="evidence" value="ECO:0007669"/>
    <property type="project" value="InterPro"/>
</dbReference>
<protein>
    <submittedName>
        <fullName evidence="3">SprT-like domain-containing protein</fullName>
    </submittedName>
</protein>
<keyword evidence="1" id="KW-0812">Transmembrane</keyword>
<comment type="caution">
    <text evidence="3">The sequence shown here is derived from an EMBL/GenBank/DDBJ whole genome shotgun (WGS) entry which is preliminary data.</text>
</comment>
<keyword evidence="1" id="KW-1133">Transmembrane helix</keyword>
<dbReference type="Proteomes" id="UP000605970">
    <property type="component" value="Unassembled WGS sequence"/>
</dbReference>
<evidence type="ECO:0000313" key="3">
    <source>
        <dbReference type="EMBL" id="KAF7632222.1"/>
    </source>
</evidence>
<dbReference type="OrthoDB" id="5236983at2759"/>
<dbReference type="GO" id="GO:0005634">
    <property type="term" value="C:nucleus"/>
    <property type="evidence" value="ECO:0007669"/>
    <property type="project" value="TreeGrafter"/>
</dbReference>
<dbReference type="PANTHER" id="PTHR21220:SF0">
    <property type="entry name" value="DNA-DEPENDENT METALLOPROTEASE SPRTN"/>
    <property type="match status" value="1"/>
</dbReference>
<keyword evidence="1" id="KW-0472">Membrane</keyword>
<dbReference type="GO" id="GO:0031593">
    <property type="term" value="F:polyubiquitin modification-dependent protein binding"/>
    <property type="evidence" value="ECO:0007669"/>
    <property type="project" value="TreeGrafter"/>
</dbReference>
<evidence type="ECO:0000259" key="2">
    <source>
        <dbReference type="Pfam" id="PF10263"/>
    </source>
</evidence>
<feature type="transmembrane region" description="Helical" evidence="1">
    <location>
        <begin position="66"/>
        <end position="85"/>
    </location>
</feature>
<sequence length="89" mass="10334">MTFETSMIPHSDYLTSTLHTFDHQFSGKKLERACTVTWIVLKTGLCCVRLSESLLKLRRRRDLVETLLYEMIHAYLFVTGGAMFMDRDG</sequence>
<reference evidence="3" key="1">
    <citation type="journal article" date="2020" name="Ecol. Evol.">
        <title>Genome structure and content of the rice root-knot nematode (Meloidogyne graminicola).</title>
        <authorList>
            <person name="Phan N.T."/>
            <person name="Danchin E.G.J."/>
            <person name="Klopp C."/>
            <person name="Perfus-Barbeoch L."/>
            <person name="Kozlowski D.K."/>
            <person name="Koutsovoulos G.D."/>
            <person name="Lopez-Roques C."/>
            <person name="Bouchez O."/>
            <person name="Zahm M."/>
            <person name="Besnard G."/>
            <person name="Bellafiore S."/>
        </authorList>
    </citation>
    <scope>NUCLEOTIDE SEQUENCE</scope>
    <source>
        <strain evidence="3">VN-18</strain>
    </source>
</reference>
<dbReference type="InterPro" id="IPR044245">
    <property type="entry name" value="Spartan"/>
</dbReference>
<dbReference type="Pfam" id="PF10263">
    <property type="entry name" value="SprT-like"/>
    <property type="match status" value="1"/>
</dbReference>
<dbReference type="PANTHER" id="PTHR21220">
    <property type="entry name" value="DNA-DEPENDENT METALLOPROTEASE SPRTN"/>
    <property type="match status" value="1"/>
</dbReference>
<dbReference type="AlphaFoldDB" id="A0A8S9ZG04"/>